<evidence type="ECO:0000256" key="8">
    <source>
        <dbReference type="ARBA" id="ARBA00022777"/>
    </source>
</evidence>
<keyword evidence="10" id="KW-0902">Two-component regulatory system</keyword>
<dbReference type="InterPro" id="IPR003661">
    <property type="entry name" value="HisK_dim/P_dom"/>
</dbReference>
<dbReference type="SUPFAM" id="SSF47384">
    <property type="entry name" value="Homodimeric domain of signal transducing histidine kinase"/>
    <property type="match status" value="1"/>
</dbReference>
<evidence type="ECO:0000256" key="1">
    <source>
        <dbReference type="ARBA" id="ARBA00000085"/>
    </source>
</evidence>
<dbReference type="OrthoDB" id="9809348at2"/>
<feature type="domain" description="Histidine kinase" evidence="14">
    <location>
        <begin position="437"/>
        <end position="653"/>
    </location>
</feature>
<dbReference type="SUPFAM" id="SSF49785">
    <property type="entry name" value="Galactose-binding domain-like"/>
    <property type="match status" value="1"/>
</dbReference>
<dbReference type="InterPro" id="IPR036890">
    <property type="entry name" value="HATPase_C_sf"/>
</dbReference>
<proteinExistence type="predicted"/>
<keyword evidence="13" id="KW-1133">Transmembrane helix</keyword>
<dbReference type="Gene3D" id="2.60.120.260">
    <property type="entry name" value="Galactose-binding domain-like"/>
    <property type="match status" value="1"/>
</dbReference>
<feature type="domain" description="Response regulatory" evidence="15">
    <location>
        <begin position="716"/>
        <end position="832"/>
    </location>
</feature>
<name>A0A7X3CQP4_9BACL</name>
<dbReference type="SMART" id="SM00388">
    <property type="entry name" value="HisKA"/>
    <property type="match status" value="1"/>
</dbReference>
<dbReference type="CDD" id="cd17574">
    <property type="entry name" value="REC_OmpR"/>
    <property type="match status" value="1"/>
</dbReference>
<organism evidence="16 17">
    <name type="scientific">Paenibacillus woosongensis</name>
    <dbReference type="NCBI Taxonomy" id="307580"/>
    <lineage>
        <taxon>Bacteria</taxon>
        <taxon>Bacillati</taxon>
        <taxon>Bacillota</taxon>
        <taxon>Bacilli</taxon>
        <taxon>Bacillales</taxon>
        <taxon>Paenibacillaceae</taxon>
        <taxon>Paenibacillus</taxon>
    </lineage>
</organism>
<dbReference type="PROSITE" id="PS51257">
    <property type="entry name" value="PROKAR_LIPOPROTEIN"/>
    <property type="match status" value="1"/>
</dbReference>
<dbReference type="CDD" id="cd00082">
    <property type="entry name" value="HisKA"/>
    <property type="match status" value="1"/>
</dbReference>
<evidence type="ECO:0000256" key="10">
    <source>
        <dbReference type="ARBA" id="ARBA00023012"/>
    </source>
</evidence>
<dbReference type="GO" id="GO:0000155">
    <property type="term" value="F:phosphorelay sensor kinase activity"/>
    <property type="evidence" value="ECO:0007669"/>
    <property type="project" value="InterPro"/>
</dbReference>
<comment type="subcellular location">
    <subcellularLocation>
        <location evidence="2">Cell membrane</location>
    </subcellularLocation>
</comment>
<keyword evidence="4" id="KW-1003">Cell membrane</keyword>
<dbReference type="InterPro" id="IPR010559">
    <property type="entry name" value="Sig_transdc_His_kin_internal"/>
</dbReference>
<feature type="transmembrane region" description="Helical" evidence="13">
    <location>
        <begin position="241"/>
        <end position="257"/>
    </location>
</feature>
<evidence type="ECO:0000256" key="7">
    <source>
        <dbReference type="ARBA" id="ARBA00022741"/>
    </source>
</evidence>
<dbReference type="InterPro" id="IPR003594">
    <property type="entry name" value="HATPase_dom"/>
</dbReference>
<dbReference type="GO" id="GO:0005524">
    <property type="term" value="F:ATP binding"/>
    <property type="evidence" value="ECO:0007669"/>
    <property type="project" value="UniProtKB-KW"/>
</dbReference>
<dbReference type="AlphaFoldDB" id="A0A7X3CQP4"/>
<dbReference type="InterPro" id="IPR036097">
    <property type="entry name" value="HisK_dim/P_sf"/>
</dbReference>
<feature type="transmembrane region" description="Helical" evidence="13">
    <location>
        <begin position="213"/>
        <end position="234"/>
    </location>
</feature>
<dbReference type="Pfam" id="PF02518">
    <property type="entry name" value="HATPase_c"/>
    <property type="match status" value="2"/>
</dbReference>
<keyword evidence="9" id="KW-0067">ATP-binding</keyword>
<dbReference type="SUPFAM" id="SSF55874">
    <property type="entry name" value="ATPase domain of HSP90 chaperone/DNA topoisomerase II/histidine kinase"/>
    <property type="match status" value="2"/>
</dbReference>
<sequence>MPKRKLIFISLIFLFMLTGCRVLWLHFFATPPHPVPVHGELDLRNWDPITDHSIIVDGQWEFYPNMFLIQNNDLPQSIAAEPEYIQVPVSWRMPAMTGDNPNIGFGTYRLRIHVDPDKGRSFGFHIPSISSSSEVYVNGQRVGQSGQPADRKQAYKPLDIPYTAYYNLENGALLDLVIQVANFDDTTKGGIVRSIQFGLENVLDRDKLFAADMVRFACVAYMIHALYGVVLYFVGNRDKRLLYFSGMITCIVLGTLVDGERLLFAWIPFNYEWSIKILFLTMISGGFFLLQSIRFRLPYWLRTTGSLIYIIACIAVYISILLLPASTIFMLRGVYIVTMFIPCLLAPVVLFRSTLSSSRDNIFLLLAAIASINSLIWLFVLYFLRVHMVSYPFDLIIATICFASYWFKRYFQMMDESRKLATKLQRADKQKDDFLTTVAHELRNPLHGILNISQSVSDREKDTMGLKSAKDLELLETIGRRMSFMINDLLDLARIKENRITLQQSHVSLHSVAATVIDMLQFLTQGKPLRLSNQVQPSFPLVIADENRLIQILINLLHNAVKYSYAGEVAVEARAENGWAIISVRDAGIGMNADVLERIFEPYEQAAHPVAGGGFGLGLSICKQLVEMHGGTMKASSQPNKGSVFTFTLKLAVSSGQQSGSADQDHTKQELWGQDQRGALESAATGFEQMAAASVPASALSHPSHPQPSPLPGLSLVLAVDDDPVNLKVLESIFAAEPYEIVTATSGKEALALLDQRSYDLVISDVMMPSMSGYELTARIRSRYSVSELPVLLLTACSRDEDIEAGFRAGANDYVTKPMKAAELKSRVKSLTKLKRSVNERLRMEAAWLQAQIKPHFILNTFTAIAELSKVDPDRMDALVEELNNYIRLSIDFQNSDQSAPLEHELSLVQSYLYIKKERFGDRLQVVWNVEDAIQVQIPPLTIQPLVENAVIHGILSRASGGEVTISITQSGHEVKVSVSDNGIGIEEAKLAHILHRQADARTGIGLHNTDRRLKQFYGSGLKIDSKLGEGTTVSFSIAESHAGKTSY</sequence>
<comment type="catalytic activity">
    <reaction evidence="1">
        <text>ATP + protein L-histidine = ADP + protein N-phospho-L-histidine.</text>
        <dbReference type="EC" id="2.7.13.3"/>
    </reaction>
</comment>
<feature type="domain" description="Histidine kinase" evidence="14">
    <location>
        <begin position="874"/>
        <end position="1042"/>
    </location>
</feature>
<evidence type="ECO:0000256" key="5">
    <source>
        <dbReference type="ARBA" id="ARBA00022553"/>
    </source>
</evidence>
<feature type="transmembrane region" description="Helical" evidence="13">
    <location>
        <begin position="363"/>
        <end position="383"/>
    </location>
</feature>
<dbReference type="InterPro" id="IPR005467">
    <property type="entry name" value="His_kinase_dom"/>
</dbReference>
<feature type="transmembrane region" description="Helical" evidence="13">
    <location>
        <begin position="277"/>
        <end position="295"/>
    </location>
</feature>
<keyword evidence="6" id="KW-0808">Transferase</keyword>
<keyword evidence="11 13" id="KW-0472">Membrane</keyword>
<protein>
    <recommendedName>
        <fullName evidence="3">histidine kinase</fullName>
        <ecNumber evidence="3">2.7.13.3</ecNumber>
    </recommendedName>
</protein>
<feature type="transmembrane region" description="Helical" evidence="13">
    <location>
        <begin position="307"/>
        <end position="327"/>
    </location>
</feature>
<evidence type="ECO:0000313" key="17">
    <source>
        <dbReference type="Proteomes" id="UP000447876"/>
    </source>
</evidence>
<dbReference type="InterPro" id="IPR004358">
    <property type="entry name" value="Sig_transdc_His_kin-like_C"/>
</dbReference>
<dbReference type="GO" id="GO:0009927">
    <property type="term" value="F:histidine phosphotransfer kinase activity"/>
    <property type="evidence" value="ECO:0007669"/>
    <property type="project" value="TreeGrafter"/>
</dbReference>
<evidence type="ECO:0000259" key="14">
    <source>
        <dbReference type="PROSITE" id="PS50109"/>
    </source>
</evidence>
<dbReference type="PANTHER" id="PTHR43047">
    <property type="entry name" value="TWO-COMPONENT HISTIDINE PROTEIN KINASE"/>
    <property type="match status" value="1"/>
</dbReference>
<dbReference type="FunFam" id="3.30.565.10:FF:000023">
    <property type="entry name" value="PAS domain-containing sensor histidine kinase"/>
    <property type="match status" value="1"/>
</dbReference>
<keyword evidence="8" id="KW-0418">Kinase</keyword>
<dbReference type="RefSeq" id="WP_155612802.1">
    <property type="nucleotide sequence ID" value="NZ_WNZW01000012.1"/>
</dbReference>
<accession>A0A7X3CQP4</accession>
<dbReference type="Pfam" id="PF00072">
    <property type="entry name" value="Response_reg"/>
    <property type="match status" value="1"/>
</dbReference>
<gene>
    <name evidence="16" type="ORF">GNP95_20975</name>
</gene>
<dbReference type="Gene3D" id="3.30.565.10">
    <property type="entry name" value="Histidine kinase-like ATPase, C-terminal domain"/>
    <property type="match status" value="2"/>
</dbReference>
<dbReference type="SUPFAM" id="SSF52172">
    <property type="entry name" value="CheY-like"/>
    <property type="match status" value="1"/>
</dbReference>
<keyword evidence="7" id="KW-0547">Nucleotide-binding</keyword>
<keyword evidence="13" id="KW-0812">Transmembrane</keyword>
<reference evidence="16 17" key="1">
    <citation type="submission" date="2019-11" db="EMBL/GenBank/DDBJ databases">
        <title>Draft genome sequences of five Paenibacillus species of dairy origin.</title>
        <authorList>
            <person name="Olajide A.M."/>
            <person name="Chen S."/>
            <person name="Lapointe G."/>
        </authorList>
    </citation>
    <scope>NUCLEOTIDE SEQUENCE [LARGE SCALE GENOMIC DNA]</scope>
    <source>
        <strain evidence="16 17">12CR55</strain>
    </source>
</reference>
<dbReference type="Proteomes" id="UP000447876">
    <property type="component" value="Unassembled WGS sequence"/>
</dbReference>
<dbReference type="EMBL" id="WNZW01000012">
    <property type="protein sequence ID" value="MUG47427.1"/>
    <property type="molecule type" value="Genomic_DNA"/>
</dbReference>
<evidence type="ECO:0000256" key="6">
    <source>
        <dbReference type="ARBA" id="ARBA00022679"/>
    </source>
</evidence>
<dbReference type="InterPro" id="IPR001789">
    <property type="entry name" value="Sig_transdc_resp-reg_receiver"/>
</dbReference>
<dbReference type="PROSITE" id="PS50110">
    <property type="entry name" value="RESPONSE_REGULATORY"/>
    <property type="match status" value="1"/>
</dbReference>
<dbReference type="EC" id="2.7.13.3" evidence="3"/>
<dbReference type="PRINTS" id="PR00344">
    <property type="entry name" value="BCTRLSENSOR"/>
</dbReference>
<dbReference type="InterPro" id="IPR011006">
    <property type="entry name" value="CheY-like_superfamily"/>
</dbReference>
<evidence type="ECO:0000256" key="11">
    <source>
        <dbReference type="ARBA" id="ARBA00023136"/>
    </source>
</evidence>
<evidence type="ECO:0000256" key="3">
    <source>
        <dbReference type="ARBA" id="ARBA00012438"/>
    </source>
</evidence>
<evidence type="ECO:0000256" key="13">
    <source>
        <dbReference type="SAM" id="Phobius"/>
    </source>
</evidence>
<evidence type="ECO:0000313" key="16">
    <source>
        <dbReference type="EMBL" id="MUG47427.1"/>
    </source>
</evidence>
<dbReference type="InterPro" id="IPR008979">
    <property type="entry name" value="Galactose-bd-like_sf"/>
</dbReference>
<evidence type="ECO:0000256" key="4">
    <source>
        <dbReference type="ARBA" id="ARBA00022475"/>
    </source>
</evidence>
<dbReference type="PANTHER" id="PTHR43047:SF72">
    <property type="entry name" value="OSMOSENSING HISTIDINE PROTEIN KINASE SLN1"/>
    <property type="match status" value="1"/>
</dbReference>
<evidence type="ECO:0000259" key="15">
    <source>
        <dbReference type="PROSITE" id="PS50110"/>
    </source>
</evidence>
<dbReference type="PROSITE" id="PS50109">
    <property type="entry name" value="HIS_KIN"/>
    <property type="match status" value="2"/>
</dbReference>
<dbReference type="Pfam" id="PF06580">
    <property type="entry name" value="His_kinase"/>
    <property type="match status" value="1"/>
</dbReference>
<dbReference type="Gene3D" id="1.10.287.130">
    <property type="match status" value="1"/>
</dbReference>
<dbReference type="SMART" id="SM00448">
    <property type="entry name" value="REC"/>
    <property type="match status" value="1"/>
</dbReference>
<dbReference type="GO" id="GO:0005886">
    <property type="term" value="C:plasma membrane"/>
    <property type="evidence" value="ECO:0007669"/>
    <property type="project" value="UniProtKB-SubCell"/>
</dbReference>
<keyword evidence="5 12" id="KW-0597">Phosphoprotein</keyword>
<dbReference type="Pfam" id="PF00512">
    <property type="entry name" value="HisKA"/>
    <property type="match status" value="1"/>
</dbReference>
<dbReference type="CDD" id="cd16922">
    <property type="entry name" value="HATPase_EvgS-ArcB-TorS-like"/>
    <property type="match status" value="1"/>
</dbReference>
<comment type="caution">
    <text evidence="16">The sequence shown here is derived from an EMBL/GenBank/DDBJ whole genome shotgun (WGS) entry which is preliminary data.</text>
</comment>
<feature type="transmembrane region" description="Helical" evidence="13">
    <location>
        <begin position="333"/>
        <end position="351"/>
    </location>
</feature>
<evidence type="ECO:0000256" key="12">
    <source>
        <dbReference type="PROSITE-ProRule" id="PRU00169"/>
    </source>
</evidence>
<evidence type="ECO:0000256" key="9">
    <source>
        <dbReference type="ARBA" id="ARBA00022840"/>
    </source>
</evidence>
<feature type="modified residue" description="4-aspartylphosphate" evidence="12">
    <location>
        <position position="765"/>
    </location>
</feature>
<dbReference type="SMART" id="SM00387">
    <property type="entry name" value="HATPase_c"/>
    <property type="match status" value="2"/>
</dbReference>
<evidence type="ECO:0000256" key="2">
    <source>
        <dbReference type="ARBA" id="ARBA00004236"/>
    </source>
</evidence>
<dbReference type="Gene3D" id="3.40.50.2300">
    <property type="match status" value="1"/>
</dbReference>